<dbReference type="InterPro" id="IPR020625">
    <property type="entry name" value="Schiff_base-form_aldolases_AS"/>
</dbReference>
<evidence type="ECO:0000256" key="2">
    <source>
        <dbReference type="ARBA" id="ARBA00005120"/>
    </source>
</evidence>
<comment type="subcellular location">
    <subcellularLocation>
        <location evidence="12">Cytoplasm</location>
    </subcellularLocation>
</comment>
<accession>A0A077AUF4</accession>
<organism evidence="16 17">
    <name type="scientific">Candidatus Odyssella acanthamoebae</name>
    <dbReference type="NCBI Taxonomy" id="91604"/>
    <lineage>
        <taxon>Bacteria</taxon>
        <taxon>Pseudomonadati</taxon>
        <taxon>Pseudomonadota</taxon>
        <taxon>Alphaproteobacteria</taxon>
        <taxon>Holosporales</taxon>
        <taxon>Candidatus Paracaedibacteraceae</taxon>
        <taxon>Candidatus Odyssella</taxon>
    </lineage>
</organism>
<evidence type="ECO:0000256" key="7">
    <source>
        <dbReference type="ARBA" id="ARBA00022915"/>
    </source>
</evidence>
<keyword evidence="10 12" id="KW-0704">Schiff base</keyword>
<dbReference type="OrthoDB" id="9782828at2"/>
<evidence type="ECO:0000256" key="6">
    <source>
        <dbReference type="ARBA" id="ARBA00022605"/>
    </source>
</evidence>
<keyword evidence="17" id="KW-1185">Reference proteome</keyword>
<keyword evidence="8 12" id="KW-0457">Lysine biosynthesis</keyword>
<feature type="site" description="Part of a proton relay during catalysis" evidence="12">
    <location>
        <position position="107"/>
    </location>
</feature>
<comment type="pathway">
    <text evidence="2 12">Amino-acid biosynthesis; L-lysine biosynthesis via DAP pathway; (S)-tetrahydrodipicolinate from L-aspartate: step 3/4.</text>
</comment>
<evidence type="ECO:0000313" key="17">
    <source>
        <dbReference type="Proteomes" id="UP000028926"/>
    </source>
</evidence>
<dbReference type="eggNOG" id="COG0329">
    <property type="taxonomic scope" value="Bacteria"/>
</dbReference>
<comment type="caution">
    <text evidence="12">Was originally thought to be a dihydrodipicolinate synthase (DHDPS), catalyzing the condensation of (S)-aspartate-beta-semialdehyde [(S)-ASA] and pyruvate to dihydrodipicolinate (DHDP). However, it was shown in E.coli that the product of the enzymatic reaction is not dihydrodipicolinate but in fact (4S)-4-hydroxy-2,3,4,5-tetrahydro-(2S)-dipicolinic acid (HTPA), and that the consecutive dehydration reaction leading to DHDP is not spontaneous but catalyzed by DapB.</text>
</comment>
<keyword evidence="6 12" id="KW-0028">Amino-acid biosynthesis</keyword>
<dbReference type="KEGG" id="paca:ID47_08865"/>
<evidence type="ECO:0000256" key="4">
    <source>
        <dbReference type="ARBA" id="ARBA00012086"/>
    </source>
</evidence>
<evidence type="ECO:0000256" key="12">
    <source>
        <dbReference type="HAMAP-Rule" id="MF_00418"/>
    </source>
</evidence>
<dbReference type="EC" id="4.3.3.7" evidence="4 12"/>
<evidence type="ECO:0000256" key="1">
    <source>
        <dbReference type="ARBA" id="ARBA00003294"/>
    </source>
</evidence>
<dbReference type="PROSITE" id="PS00666">
    <property type="entry name" value="DHDPS_2"/>
    <property type="match status" value="1"/>
</dbReference>
<dbReference type="PANTHER" id="PTHR12128">
    <property type="entry name" value="DIHYDRODIPICOLINATE SYNTHASE"/>
    <property type="match status" value="1"/>
</dbReference>
<keyword evidence="5 12" id="KW-0963">Cytoplasm</keyword>
<feature type="active site" description="Schiff-base intermediate with substrate" evidence="12 14">
    <location>
        <position position="160"/>
    </location>
</feature>
<evidence type="ECO:0000256" key="10">
    <source>
        <dbReference type="ARBA" id="ARBA00023270"/>
    </source>
</evidence>
<dbReference type="PROSITE" id="PS00665">
    <property type="entry name" value="DHDPS_1"/>
    <property type="match status" value="1"/>
</dbReference>
<feature type="site" description="Part of a proton relay during catalysis" evidence="12">
    <location>
        <position position="44"/>
    </location>
</feature>
<evidence type="ECO:0000256" key="11">
    <source>
        <dbReference type="ARBA" id="ARBA00047836"/>
    </source>
</evidence>
<dbReference type="CDD" id="cd00950">
    <property type="entry name" value="DHDPS"/>
    <property type="match status" value="1"/>
</dbReference>
<evidence type="ECO:0000256" key="8">
    <source>
        <dbReference type="ARBA" id="ARBA00023154"/>
    </source>
</evidence>
<sequence>MKLSGSIVALITPFHNGEVNVTALKNLVEWHLAEGTQGIVACGSTGEAALLTTKERRVVLETVVAAAAGRIPVIAGCGAPSTHETLAMMVEAKEIGCDAALVVTPYYVKPMPEGVYQHFKVLNDVGLPIVLYNNPGRAVTGLSVDTVVRLAELSMVIAIKDSCDDLTRVIKMRQRIMKDFSFLSGDDPIATAYIAQGGDGVVSVSANVVPRLNQQIMQAWKSKDLETFATLRDKLLMVHESMFVETSPSPIKYAVSRLGFCGSEVRLPLVPVTESAKEIVDHALKTIGLVAA</sequence>
<evidence type="ECO:0000256" key="3">
    <source>
        <dbReference type="ARBA" id="ARBA00007592"/>
    </source>
</evidence>
<comment type="catalytic activity">
    <reaction evidence="11 12">
        <text>L-aspartate 4-semialdehyde + pyruvate = (2S,4S)-4-hydroxy-2,3,4,5-tetrahydrodipicolinate + H2O + H(+)</text>
        <dbReference type="Rhea" id="RHEA:34171"/>
        <dbReference type="ChEBI" id="CHEBI:15361"/>
        <dbReference type="ChEBI" id="CHEBI:15377"/>
        <dbReference type="ChEBI" id="CHEBI:15378"/>
        <dbReference type="ChEBI" id="CHEBI:67139"/>
        <dbReference type="ChEBI" id="CHEBI:537519"/>
        <dbReference type="EC" id="4.3.3.7"/>
    </reaction>
</comment>
<evidence type="ECO:0000256" key="14">
    <source>
        <dbReference type="PIRSR" id="PIRSR001365-1"/>
    </source>
</evidence>
<evidence type="ECO:0000256" key="13">
    <source>
        <dbReference type="PIRNR" id="PIRNR001365"/>
    </source>
</evidence>
<gene>
    <name evidence="12" type="primary">dapA</name>
    <name evidence="16" type="ORF">ID47_08865</name>
</gene>
<feature type="binding site" evidence="12 15">
    <location>
        <position position="45"/>
    </location>
    <ligand>
        <name>pyruvate</name>
        <dbReference type="ChEBI" id="CHEBI:15361"/>
    </ligand>
</feature>
<dbReference type="GO" id="GO:0005737">
    <property type="term" value="C:cytoplasm"/>
    <property type="evidence" value="ECO:0007669"/>
    <property type="project" value="UniProtKB-SubCell"/>
</dbReference>
<protein>
    <recommendedName>
        <fullName evidence="4 12">4-hydroxy-tetrahydrodipicolinate synthase</fullName>
        <shortName evidence="12">HTPA synthase</shortName>
        <ecNumber evidence="4 12">4.3.3.7</ecNumber>
    </recommendedName>
</protein>
<dbReference type="UniPathway" id="UPA00034">
    <property type="reaction ID" value="UER00017"/>
</dbReference>
<dbReference type="PRINTS" id="PR00146">
    <property type="entry name" value="DHPICSNTHASE"/>
</dbReference>
<comment type="function">
    <text evidence="1 12">Catalyzes the condensation of (S)-aspartate-beta-semialdehyde [(S)-ASA] and pyruvate to 4-hydroxy-tetrahydrodipicolinate (HTPA).</text>
</comment>
<dbReference type="GO" id="GO:0019877">
    <property type="term" value="P:diaminopimelate biosynthetic process"/>
    <property type="evidence" value="ECO:0007669"/>
    <property type="project" value="UniProtKB-UniRule"/>
</dbReference>
<dbReference type="InterPro" id="IPR013785">
    <property type="entry name" value="Aldolase_TIM"/>
</dbReference>
<dbReference type="HOGENOM" id="CLU_049343_7_0_5"/>
<evidence type="ECO:0000256" key="5">
    <source>
        <dbReference type="ARBA" id="ARBA00022490"/>
    </source>
</evidence>
<dbReference type="Proteomes" id="UP000028926">
    <property type="component" value="Chromosome"/>
</dbReference>
<comment type="subunit">
    <text evidence="12">Homotetramer; dimer of dimers.</text>
</comment>
<dbReference type="PANTHER" id="PTHR12128:SF66">
    <property type="entry name" value="4-HYDROXY-2-OXOGLUTARATE ALDOLASE, MITOCHONDRIAL"/>
    <property type="match status" value="1"/>
</dbReference>
<comment type="similarity">
    <text evidence="3 12 13">Belongs to the DapA family.</text>
</comment>
<keyword evidence="9 12" id="KW-0456">Lyase</keyword>
<proteinExistence type="inferred from homology"/>
<keyword evidence="7 12" id="KW-0220">Diaminopimelate biosynthesis</keyword>
<dbReference type="NCBIfam" id="TIGR00674">
    <property type="entry name" value="dapA"/>
    <property type="match status" value="1"/>
</dbReference>
<dbReference type="InterPro" id="IPR005263">
    <property type="entry name" value="DapA"/>
</dbReference>
<dbReference type="GO" id="GO:0009089">
    <property type="term" value="P:lysine biosynthetic process via diaminopimelate"/>
    <property type="evidence" value="ECO:0007669"/>
    <property type="project" value="UniProtKB-UniRule"/>
</dbReference>
<dbReference type="STRING" id="91604.ID47_08865"/>
<dbReference type="InterPro" id="IPR002220">
    <property type="entry name" value="DapA-like"/>
</dbReference>
<evidence type="ECO:0000313" key="16">
    <source>
        <dbReference type="EMBL" id="AIK96817.1"/>
    </source>
</evidence>
<dbReference type="AlphaFoldDB" id="A0A077AUF4"/>
<dbReference type="InterPro" id="IPR020624">
    <property type="entry name" value="Schiff_base-form_aldolases_CS"/>
</dbReference>
<feature type="active site" description="Proton donor/acceptor" evidence="12 14">
    <location>
        <position position="132"/>
    </location>
</feature>
<evidence type="ECO:0000256" key="9">
    <source>
        <dbReference type="ARBA" id="ARBA00023239"/>
    </source>
</evidence>
<dbReference type="EMBL" id="CP008941">
    <property type="protein sequence ID" value="AIK96817.1"/>
    <property type="molecule type" value="Genomic_DNA"/>
</dbReference>
<dbReference type="RefSeq" id="WP_038465546.1">
    <property type="nucleotide sequence ID" value="NZ_CP008941.1"/>
</dbReference>
<dbReference type="HAMAP" id="MF_00418">
    <property type="entry name" value="DapA"/>
    <property type="match status" value="1"/>
</dbReference>
<name>A0A077AUF4_9PROT</name>
<dbReference type="PIRSF" id="PIRSF001365">
    <property type="entry name" value="DHDPS"/>
    <property type="match status" value="1"/>
</dbReference>
<dbReference type="SUPFAM" id="SSF51569">
    <property type="entry name" value="Aldolase"/>
    <property type="match status" value="1"/>
</dbReference>
<dbReference type="SMART" id="SM01130">
    <property type="entry name" value="DHDPS"/>
    <property type="match status" value="1"/>
</dbReference>
<dbReference type="Pfam" id="PF00701">
    <property type="entry name" value="DHDPS"/>
    <property type="match status" value="1"/>
</dbReference>
<dbReference type="GO" id="GO:0008840">
    <property type="term" value="F:4-hydroxy-tetrahydrodipicolinate synthase activity"/>
    <property type="evidence" value="ECO:0007669"/>
    <property type="project" value="UniProtKB-UniRule"/>
</dbReference>
<dbReference type="Gene3D" id="3.20.20.70">
    <property type="entry name" value="Aldolase class I"/>
    <property type="match status" value="1"/>
</dbReference>
<evidence type="ECO:0000256" key="15">
    <source>
        <dbReference type="PIRSR" id="PIRSR001365-2"/>
    </source>
</evidence>
<feature type="binding site" evidence="12 15">
    <location>
        <position position="202"/>
    </location>
    <ligand>
        <name>pyruvate</name>
        <dbReference type="ChEBI" id="CHEBI:15361"/>
    </ligand>
</feature>
<reference evidence="16 17" key="1">
    <citation type="submission" date="2014-07" db="EMBL/GenBank/DDBJ databases">
        <title>Comparative genomic insights into amoeba endosymbionts belonging to the families of Holosporaceae and Candidatus Midichloriaceae within Rickettsiales.</title>
        <authorList>
            <person name="Wang Z."/>
            <person name="Wu M."/>
        </authorList>
    </citation>
    <scope>NUCLEOTIDE SEQUENCE [LARGE SCALE GENOMIC DNA]</scope>
    <source>
        <strain evidence="16">PRA3</strain>
    </source>
</reference>